<dbReference type="HOGENOM" id="CLU_2229406_0_0_1"/>
<keyword evidence="1" id="KW-0472">Membrane</keyword>
<proteinExistence type="predicted"/>
<name>A0A0C2TV33_AMAMK</name>
<feature type="non-terminal residue" evidence="2">
    <location>
        <position position="1"/>
    </location>
</feature>
<protein>
    <submittedName>
        <fullName evidence="2">Uncharacterized protein</fullName>
    </submittedName>
</protein>
<keyword evidence="1" id="KW-1133">Transmembrane helix</keyword>
<sequence>RASPSGPNLVTNDRRPSENHVHRFLADSRGRTISDTMDALFPVVLIQVGGLSHFAITVYFAPISEQSWFICRESSIYGHEFLEFVSSPFLSESTSTPMAHGLERPE</sequence>
<organism evidence="2 3">
    <name type="scientific">Amanita muscaria (strain Koide BX008)</name>
    <dbReference type="NCBI Taxonomy" id="946122"/>
    <lineage>
        <taxon>Eukaryota</taxon>
        <taxon>Fungi</taxon>
        <taxon>Dikarya</taxon>
        <taxon>Basidiomycota</taxon>
        <taxon>Agaricomycotina</taxon>
        <taxon>Agaricomycetes</taxon>
        <taxon>Agaricomycetidae</taxon>
        <taxon>Agaricales</taxon>
        <taxon>Pluteineae</taxon>
        <taxon>Amanitaceae</taxon>
        <taxon>Amanita</taxon>
    </lineage>
</organism>
<accession>A0A0C2TV33</accession>
<evidence type="ECO:0000313" key="3">
    <source>
        <dbReference type="Proteomes" id="UP000054549"/>
    </source>
</evidence>
<dbReference type="EMBL" id="KN818222">
    <property type="protein sequence ID" value="KIL71179.1"/>
    <property type="molecule type" value="Genomic_DNA"/>
</dbReference>
<dbReference type="Proteomes" id="UP000054549">
    <property type="component" value="Unassembled WGS sequence"/>
</dbReference>
<evidence type="ECO:0000313" key="2">
    <source>
        <dbReference type="EMBL" id="KIL71179.1"/>
    </source>
</evidence>
<dbReference type="InParanoid" id="A0A0C2TV33"/>
<feature type="transmembrane region" description="Helical" evidence="1">
    <location>
        <begin position="39"/>
        <end position="61"/>
    </location>
</feature>
<evidence type="ECO:0000256" key="1">
    <source>
        <dbReference type="SAM" id="Phobius"/>
    </source>
</evidence>
<keyword evidence="1" id="KW-0812">Transmembrane</keyword>
<reference evidence="2 3" key="1">
    <citation type="submission" date="2014-04" db="EMBL/GenBank/DDBJ databases">
        <title>Evolutionary Origins and Diversification of the Mycorrhizal Mutualists.</title>
        <authorList>
            <consortium name="DOE Joint Genome Institute"/>
            <consortium name="Mycorrhizal Genomics Consortium"/>
            <person name="Kohler A."/>
            <person name="Kuo A."/>
            <person name="Nagy L.G."/>
            <person name="Floudas D."/>
            <person name="Copeland A."/>
            <person name="Barry K.W."/>
            <person name="Cichocki N."/>
            <person name="Veneault-Fourrey C."/>
            <person name="LaButti K."/>
            <person name="Lindquist E.A."/>
            <person name="Lipzen A."/>
            <person name="Lundell T."/>
            <person name="Morin E."/>
            <person name="Murat C."/>
            <person name="Riley R."/>
            <person name="Ohm R."/>
            <person name="Sun H."/>
            <person name="Tunlid A."/>
            <person name="Henrissat B."/>
            <person name="Grigoriev I.V."/>
            <person name="Hibbett D.S."/>
            <person name="Martin F."/>
        </authorList>
    </citation>
    <scope>NUCLEOTIDE SEQUENCE [LARGE SCALE GENOMIC DNA]</scope>
    <source>
        <strain evidence="2 3">Koide BX008</strain>
    </source>
</reference>
<keyword evidence="3" id="KW-1185">Reference proteome</keyword>
<gene>
    <name evidence="2" type="ORF">M378DRAFT_154660</name>
</gene>
<dbReference type="AlphaFoldDB" id="A0A0C2TV33"/>